<reference evidence="2" key="1">
    <citation type="journal article" date="2016" name="Nat. Genet.">
        <title>The genome sequences of Arachis duranensis and Arachis ipaensis, the diploid ancestors of cultivated peanut.</title>
        <authorList>
            <person name="Bertioli D.J."/>
            <person name="Cannon S.B."/>
            <person name="Froenicke L."/>
            <person name="Huang G."/>
            <person name="Farmer A.D."/>
            <person name="Cannon E.K."/>
            <person name="Liu X."/>
            <person name="Gao D."/>
            <person name="Clevenger J."/>
            <person name="Dash S."/>
            <person name="Ren L."/>
            <person name="Moretzsohn M.C."/>
            <person name="Shirasawa K."/>
            <person name="Huang W."/>
            <person name="Vidigal B."/>
            <person name="Abernathy B."/>
            <person name="Chu Y."/>
            <person name="Niederhuth C.E."/>
            <person name="Umale P."/>
            <person name="Araujo A.C."/>
            <person name="Kozik A."/>
            <person name="Kim K.D."/>
            <person name="Burow M.D."/>
            <person name="Varshney R.K."/>
            <person name="Wang X."/>
            <person name="Zhang X."/>
            <person name="Barkley N."/>
            <person name="Guimaraes P.M."/>
            <person name="Isobe S."/>
            <person name="Guo B."/>
            <person name="Liao B."/>
            <person name="Stalker H.T."/>
            <person name="Schmitz R.J."/>
            <person name="Scheffler B.E."/>
            <person name="Leal-Bertioli S.C."/>
            <person name="Xun X."/>
            <person name="Jackson S.A."/>
            <person name="Michelmore R."/>
            <person name="Ozias-Akins P."/>
        </authorList>
    </citation>
    <scope>NUCLEOTIDE SEQUENCE [LARGE SCALE GENOMIC DNA]</scope>
    <source>
        <strain evidence="2">cv. V14167</strain>
    </source>
</reference>
<dbReference type="AlphaFoldDB" id="A0A6P5MD38"/>
<dbReference type="GeneID" id="110273549"/>
<gene>
    <name evidence="3" type="primary">LOC110273549</name>
</gene>
<sequence>MVEVFKKVEVTIPLFDAIHQVPRYAKFLKDLCIHKDRILELETIPLGSSISALMGTLPEKCDDPGPCMVTCTINGVHFKDCMCDLGACVSIMPLSVYRLLNLPQLKRSTARFVLTDKSIITVAGVAEDVLVNIKGLIFPIDFYVLEMPSSETERASSILLGRPFLRTSRFKLDAYSGNYSFEIDGRIVSFSLEEAMRHPPENHSLFRCDPIDNIVAEVHLAKLDEKHMGEETNEKSSELNTTHHATHPETQTSKKNKKMELKPLPPHLRYSYLDEAQELPVIIAQELTPQQEEKLLNTPIGMSPFRLVYGKACHLPVEIEHKAYWAVKECNMNLGGAGIERKLQLAELECLRQEAYDNARLYKEKLKAIHDKNIRRKEFQPGDLVLLYNSRLRLLPGKLRSRWDGPYQVEKVEPYGVYHLRHPTSPDIFKVNGHRLKLYHGEQRKNSKEIEVFLLRDATLEQAQ</sequence>
<protein>
    <submittedName>
        <fullName evidence="3">Uncharacterized protein LOC110273549</fullName>
    </submittedName>
</protein>
<reference evidence="3" key="2">
    <citation type="submission" date="2025-08" db="UniProtKB">
        <authorList>
            <consortium name="RefSeq"/>
        </authorList>
    </citation>
    <scope>IDENTIFICATION</scope>
    <source>
        <tissue evidence="3">Whole plant</tissue>
    </source>
</reference>
<feature type="compositionally biased region" description="Basic and acidic residues" evidence="1">
    <location>
        <begin position="225"/>
        <end position="237"/>
    </location>
</feature>
<dbReference type="PANTHER" id="PTHR33067">
    <property type="entry name" value="RNA-DIRECTED DNA POLYMERASE-RELATED"/>
    <property type="match status" value="1"/>
</dbReference>
<organism evidence="2 3">
    <name type="scientific">Arachis duranensis</name>
    <name type="common">Wild peanut</name>
    <dbReference type="NCBI Taxonomy" id="130453"/>
    <lineage>
        <taxon>Eukaryota</taxon>
        <taxon>Viridiplantae</taxon>
        <taxon>Streptophyta</taxon>
        <taxon>Embryophyta</taxon>
        <taxon>Tracheophyta</taxon>
        <taxon>Spermatophyta</taxon>
        <taxon>Magnoliopsida</taxon>
        <taxon>eudicotyledons</taxon>
        <taxon>Gunneridae</taxon>
        <taxon>Pentapetalae</taxon>
        <taxon>rosids</taxon>
        <taxon>fabids</taxon>
        <taxon>Fabales</taxon>
        <taxon>Fabaceae</taxon>
        <taxon>Papilionoideae</taxon>
        <taxon>50 kb inversion clade</taxon>
        <taxon>dalbergioids sensu lato</taxon>
        <taxon>Dalbergieae</taxon>
        <taxon>Pterocarpus clade</taxon>
        <taxon>Arachis</taxon>
    </lineage>
</organism>
<dbReference type="PANTHER" id="PTHR33067:SF15">
    <property type="entry name" value="RNA-DIRECTED DNA POLYMERASE"/>
    <property type="match status" value="1"/>
</dbReference>
<feature type="compositionally biased region" description="Polar residues" evidence="1">
    <location>
        <begin position="238"/>
        <end position="253"/>
    </location>
</feature>
<evidence type="ECO:0000313" key="3">
    <source>
        <dbReference type="RefSeq" id="XP_020982380.2"/>
    </source>
</evidence>
<keyword evidence="2" id="KW-1185">Reference proteome</keyword>
<feature type="region of interest" description="Disordered" evidence="1">
    <location>
        <begin position="225"/>
        <end position="259"/>
    </location>
</feature>
<evidence type="ECO:0000313" key="2">
    <source>
        <dbReference type="Proteomes" id="UP000515211"/>
    </source>
</evidence>
<evidence type="ECO:0000256" key="1">
    <source>
        <dbReference type="SAM" id="MobiDB-lite"/>
    </source>
</evidence>
<proteinExistence type="predicted"/>
<accession>A0A6P5MD38</accession>
<dbReference type="RefSeq" id="XP_020982380.2">
    <property type="nucleotide sequence ID" value="XM_021126721.2"/>
</dbReference>
<dbReference type="Proteomes" id="UP000515211">
    <property type="component" value="Chromosome 7"/>
</dbReference>
<dbReference type="InterPro" id="IPR021109">
    <property type="entry name" value="Peptidase_aspartic_dom_sf"/>
</dbReference>
<dbReference type="SUPFAM" id="SSF50630">
    <property type="entry name" value="Acid proteases"/>
    <property type="match status" value="1"/>
</dbReference>
<dbReference type="KEGG" id="adu:110273549"/>
<dbReference type="Gene3D" id="2.40.70.10">
    <property type="entry name" value="Acid Proteases"/>
    <property type="match status" value="1"/>
</dbReference>
<dbReference type="CDD" id="cd00303">
    <property type="entry name" value="retropepsin_like"/>
    <property type="match status" value="1"/>
</dbReference>
<name>A0A6P5MD38_ARADU</name>